<feature type="compositionally biased region" description="Basic residues" evidence="3">
    <location>
        <begin position="175"/>
        <end position="196"/>
    </location>
</feature>
<dbReference type="FunFam" id="1.10.12.10:FF:000001">
    <property type="entry name" value="Probable enoyl-CoA hydratase, mitochondrial"/>
    <property type="match status" value="1"/>
</dbReference>
<keyword evidence="2" id="KW-0456">Lyase</keyword>
<reference evidence="4" key="2">
    <citation type="journal article" date="2014" name="ISME J.">
        <title>Microbial stratification in low pH oxic and suboxic macroscopic growths along an acid mine drainage.</title>
        <authorList>
            <person name="Mendez-Garcia C."/>
            <person name="Mesa V."/>
            <person name="Sprenger R.R."/>
            <person name="Richter M."/>
            <person name="Diez M.S."/>
            <person name="Solano J."/>
            <person name="Bargiela R."/>
            <person name="Golyshina O.V."/>
            <person name="Manteca A."/>
            <person name="Ramos J.L."/>
            <person name="Gallego J.R."/>
            <person name="Llorente I."/>
            <person name="Martins Dos Santos V.A."/>
            <person name="Jensen O.N."/>
            <person name="Pelaez A.I."/>
            <person name="Sanchez J."/>
            <person name="Ferrer M."/>
        </authorList>
    </citation>
    <scope>NUCLEOTIDE SEQUENCE</scope>
</reference>
<feature type="non-terminal residue" evidence="4">
    <location>
        <position position="1"/>
    </location>
</feature>
<sequence length="196" mass="21440">AAVHGVCLGGGCEVALACDFIVASEEAQFGQPEIRLGVMPGWGGTRRLPRRIGAARARRWIYLGEPMPAREAERIGLVDRVVPREELLPAALALGGDLARQPPIALAAAKYAVLAAMDPGIDAGLRYELDLWARLFGTADQKAGMQAFLEKRPFTPQGREGFAERSREFPWARARPAHRAPRRSGRRKRAGRSGRH</sequence>
<feature type="compositionally biased region" description="Basic and acidic residues" evidence="3">
    <location>
        <begin position="161"/>
        <end position="170"/>
    </location>
</feature>
<comment type="caution">
    <text evidence="4">The sequence shown here is derived from an EMBL/GenBank/DDBJ whole genome shotgun (WGS) entry which is preliminary data.</text>
</comment>
<dbReference type="Gene3D" id="1.10.12.10">
    <property type="entry name" value="Lyase 2-enoyl-coa Hydratase, Chain A, domain 2"/>
    <property type="match status" value="1"/>
</dbReference>
<dbReference type="AlphaFoldDB" id="T1B7S3"/>
<evidence type="ECO:0000256" key="1">
    <source>
        <dbReference type="ARBA" id="ARBA00005254"/>
    </source>
</evidence>
<dbReference type="Gene3D" id="3.90.226.10">
    <property type="entry name" value="2-enoyl-CoA Hydratase, Chain A, domain 1"/>
    <property type="match status" value="1"/>
</dbReference>
<dbReference type="SUPFAM" id="SSF52096">
    <property type="entry name" value="ClpP/crotonase"/>
    <property type="match status" value="1"/>
</dbReference>
<name>T1B7S3_9ZZZZ</name>
<proteinExistence type="inferred from homology"/>
<evidence type="ECO:0000256" key="2">
    <source>
        <dbReference type="ARBA" id="ARBA00023239"/>
    </source>
</evidence>
<dbReference type="Pfam" id="PF00378">
    <property type="entry name" value="ECH_1"/>
    <property type="match status" value="1"/>
</dbReference>
<dbReference type="CDD" id="cd06558">
    <property type="entry name" value="crotonase-like"/>
    <property type="match status" value="1"/>
</dbReference>
<reference evidence="4" key="1">
    <citation type="submission" date="2013-08" db="EMBL/GenBank/DDBJ databases">
        <authorList>
            <person name="Mendez C."/>
            <person name="Richter M."/>
            <person name="Ferrer M."/>
            <person name="Sanchez J."/>
        </authorList>
    </citation>
    <scope>NUCLEOTIDE SEQUENCE</scope>
</reference>
<gene>
    <name evidence="4" type="ORF">B1B_11815</name>
</gene>
<dbReference type="InterPro" id="IPR001753">
    <property type="entry name" value="Enoyl-CoA_hydra/iso"/>
</dbReference>
<accession>T1B7S3</accession>
<dbReference type="GO" id="GO:0006635">
    <property type="term" value="P:fatty acid beta-oxidation"/>
    <property type="evidence" value="ECO:0007669"/>
    <property type="project" value="TreeGrafter"/>
</dbReference>
<feature type="region of interest" description="Disordered" evidence="3">
    <location>
        <begin position="156"/>
        <end position="196"/>
    </location>
</feature>
<organism evidence="4">
    <name type="scientific">mine drainage metagenome</name>
    <dbReference type="NCBI Taxonomy" id="410659"/>
    <lineage>
        <taxon>unclassified sequences</taxon>
        <taxon>metagenomes</taxon>
        <taxon>ecological metagenomes</taxon>
    </lineage>
</organism>
<dbReference type="InterPro" id="IPR014748">
    <property type="entry name" value="Enoyl-CoA_hydra_C"/>
</dbReference>
<comment type="similarity">
    <text evidence="1">Belongs to the enoyl-CoA hydratase/isomerase family.</text>
</comment>
<dbReference type="EMBL" id="AUZY01007707">
    <property type="protein sequence ID" value="EQD49044.1"/>
    <property type="molecule type" value="Genomic_DNA"/>
</dbReference>
<evidence type="ECO:0000313" key="4">
    <source>
        <dbReference type="EMBL" id="EQD49044.1"/>
    </source>
</evidence>
<dbReference type="InterPro" id="IPR029045">
    <property type="entry name" value="ClpP/crotonase-like_dom_sf"/>
</dbReference>
<evidence type="ECO:0000256" key="3">
    <source>
        <dbReference type="SAM" id="MobiDB-lite"/>
    </source>
</evidence>
<dbReference type="GO" id="GO:0016836">
    <property type="term" value="F:hydro-lyase activity"/>
    <property type="evidence" value="ECO:0007669"/>
    <property type="project" value="UniProtKB-ARBA"/>
</dbReference>
<protein>
    <submittedName>
        <fullName evidence="4">3-hydroxybutyryl-CoA dehydratase</fullName>
    </submittedName>
</protein>
<dbReference type="PANTHER" id="PTHR11941">
    <property type="entry name" value="ENOYL-COA HYDRATASE-RELATED"/>
    <property type="match status" value="1"/>
</dbReference>
<dbReference type="PANTHER" id="PTHR11941:SF54">
    <property type="entry name" value="ENOYL-COA HYDRATASE, MITOCHONDRIAL"/>
    <property type="match status" value="1"/>
</dbReference>